<feature type="compositionally biased region" description="Basic and acidic residues" evidence="1">
    <location>
        <begin position="22"/>
        <end position="31"/>
    </location>
</feature>
<comment type="caution">
    <text evidence="3">The sequence shown here is derived from an EMBL/GenBank/DDBJ whole genome shotgun (WGS) entry which is preliminary data.</text>
</comment>
<protein>
    <recommendedName>
        <fullName evidence="5">Transmembrane protein</fullName>
    </recommendedName>
</protein>
<gene>
    <name evidence="3" type="ORF">VNO78_21215</name>
</gene>
<evidence type="ECO:0008006" key="5">
    <source>
        <dbReference type="Google" id="ProtNLM"/>
    </source>
</evidence>
<dbReference type="Proteomes" id="UP001386955">
    <property type="component" value="Unassembled WGS sequence"/>
</dbReference>
<proteinExistence type="predicted"/>
<accession>A0AAN9XI65</accession>
<evidence type="ECO:0000256" key="2">
    <source>
        <dbReference type="SAM" id="Phobius"/>
    </source>
</evidence>
<keyword evidence="2" id="KW-1133">Transmembrane helix</keyword>
<dbReference type="EMBL" id="JAYMYS010000005">
    <property type="protein sequence ID" value="KAK7392768.1"/>
    <property type="molecule type" value="Genomic_DNA"/>
</dbReference>
<feature type="transmembrane region" description="Helical" evidence="2">
    <location>
        <begin position="39"/>
        <end position="66"/>
    </location>
</feature>
<keyword evidence="2" id="KW-0472">Membrane</keyword>
<name>A0AAN9XI65_PSOTE</name>
<organism evidence="3 4">
    <name type="scientific">Psophocarpus tetragonolobus</name>
    <name type="common">Winged bean</name>
    <name type="synonym">Dolichos tetragonolobus</name>
    <dbReference type="NCBI Taxonomy" id="3891"/>
    <lineage>
        <taxon>Eukaryota</taxon>
        <taxon>Viridiplantae</taxon>
        <taxon>Streptophyta</taxon>
        <taxon>Embryophyta</taxon>
        <taxon>Tracheophyta</taxon>
        <taxon>Spermatophyta</taxon>
        <taxon>Magnoliopsida</taxon>
        <taxon>eudicotyledons</taxon>
        <taxon>Gunneridae</taxon>
        <taxon>Pentapetalae</taxon>
        <taxon>rosids</taxon>
        <taxon>fabids</taxon>
        <taxon>Fabales</taxon>
        <taxon>Fabaceae</taxon>
        <taxon>Papilionoideae</taxon>
        <taxon>50 kb inversion clade</taxon>
        <taxon>NPAAA clade</taxon>
        <taxon>indigoferoid/millettioid clade</taxon>
        <taxon>Phaseoleae</taxon>
        <taxon>Psophocarpus</taxon>
    </lineage>
</organism>
<keyword evidence="4" id="KW-1185">Reference proteome</keyword>
<sequence length="88" mass="10022">MMVVLGFGEDGEEGKKKKKKKRTEEIKTKPEGKKRKHDYLHFLLCSKTLAIIVDLLLLLSACFLSLSGSFDPNPQIRLRGWRVFGSSK</sequence>
<evidence type="ECO:0000256" key="1">
    <source>
        <dbReference type="SAM" id="MobiDB-lite"/>
    </source>
</evidence>
<feature type="region of interest" description="Disordered" evidence="1">
    <location>
        <begin position="1"/>
        <end position="33"/>
    </location>
</feature>
<evidence type="ECO:0000313" key="3">
    <source>
        <dbReference type="EMBL" id="KAK7392768.1"/>
    </source>
</evidence>
<reference evidence="3 4" key="1">
    <citation type="submission" date="2024-01" db="EMBL/GenBank/DDBJ databases">
        <title>The genomes of 5 underutilized Papilionoideae crops provide insights into root nodulation and disease resistanc.</title>
        <authorList>
            <person name="Jiang F."/>
        </authorList>
    </citation>
    <scope>NUCLEOTIDE SEQUENCE [LARGE SCALE GENOMIC DNA]</scope>
    <source>
        <strain evidence="3">DUOXIRENSHENG_FW03</strain>
        <tissue evidence="3">Leaves</tissue>
    </source>
</reference>
<evidence type="ECO:0000313" key="4">
    <source>
        <dbReference type="Proteomes" id="UP001386955"/>
    </source>
</evidence>
<dbReference type="AlphaFoldDB" id="A0AAN9XI65"/>
<keyword evidence="2" id="KW-0812">Transmembrane</keyword>